<gene>
    <name evidence="1" type="ORF">C7I85_19460</name>
</gene>
<comment type="caution">
    <text evidence="1">The sequence shown here is derived from an EMBL/GenBank/DDBJ whole genome shotgun (WGS) entry which is preliminary data.</text>
</comment>
<dbReference type="EMBL" id="PXYL01000010">
    <property type="protein sequence ID" value="PSJ58570.1"/>
    <property type="molecule type" value="Genomic_DNA"/>
</dbReference>
<organism evidence="1 2">
    <name type="scientific">Pseudaminobacter soli</name>
    <name type="common">ex Li et al. 2025</name>
    <dbReference type="NCBI Taxonomy" id="1295366"/>
    <lineage>
        <taxon>Bacteria</taxon>
        <taxon>Pseudomonadati</taxon>
        <taxon>Pseudomonadota</taxon>
        <taxon>Alphaproteobacteria</taxon>
        <taxon>Hyphomicrobiales</taxon>
        <taxon>Phyllobacteriaceae</taxon>
        <taxon>Pseudaminobacter</taxon>
    </lineage>
</organism>
<accession>A0A2P7S7Y5</accession>
<dbReference type="Proteomes" id="UP000240653">
    <property type="component" value="Unassembled WGS sequence"/>
</dbReference>
<keyword evidence="2" id="KW-1185">Reference proteome</keyword>
<evidence type="ECO:0000313" key="1">
    <source>
        <dbReference type="EMBL" id="PSJ58570.1"/>
    </source>
</evidence>
<proteinExistence type="predicted"/>
<name>A0A2P7S7Y5_9HYPH</name>
<sequence>MASVFSASIRVAGAATEEFLEATGAIGGAANGWMRRNSFSRKDRRLVISRGTCVDDHMPEGRLHLEFARSQIRLGQVPGVDCGARPPLGNLQMPLTSEKIWLALQGSAGSDNQVDD</sequence>
<protein>
    <submittedName>
        <fullName evidence="1">Uncharacterized protein</fullName>
    </submittedName>
</protein>
<reference evidence="1 2" key="1">
    <citation type="submission" date="2018-03" db="EMBL/GenBank/DDBJ databases">
        <title>The draft genome of Mesorhizobium soli JCM 19897.</title>
        <authorList>
            <person name="Li L."/>
            <person name="Liu L."/>
            <person name="Liang L."/>
            <person name="Wang T."/>
            <person name="Zhang X."/>
        </authorList>
    </citation>
    <scope>NUCLEOTIDE SEQUENCE [LARGE SCALE GENOMIC DNA]</scope>
    <source>
        <strain evidence="1 2">JCM 19897</strain>
    </source>
</reference>
<evidence type="ECO:0000313" key="2">
    <source>
        <dbReference type="Proteomes" id="UP000240653"/>
    </source>
</evidence>
<dbReference type="AlphaFoldDB" id="A0A2P7S7Y5"/>